<accession>W6UL18</accession>
<proteinExistence type="predicted"/>
<gene>
    <name evidence="1" type="ORF">EGR_10943</name>
</gene>
<evidence type="ECO:0000313" key="2">
    <source>
        <dbReference type="Proteomes" id="UP000019149"/>
    </source>
</evidence>
<name>W6UL18_ECHGR</name>
<dbReference type="KEGG" id="egl:EGR_10943"/>
<protein>
    <submittedName>
        <fullName evidence="1">Uncharacterized protein</fullName>
    </submittedName>
</protein>
<dbReference type="Proteomes" id="UP000019149">
    <property type="component" value="Unassembled WGS sequence"/>
</dbReference>
<sequence>MMKIRPGQQIGVWQSQYLKRWNERAYLWKNSALSKRSHLDSVIFFAFALDDDLCGKERVLNSEMQSGGNIYIWLWHTILFSHHIFLYFHKQNYIANAIKVFLKSNF</sequence>
<dbReference type="GeneID" id="36346658"/>
<comment type="caution">
    <text evidence="1">The sequence shown here is derived from an EMBL/GenBank/DDBJ whole genome shotgun (WGS) entry which is preliminary data.</text>
</comment>
<dbReference type="RefSeq" id="XP_024345395.1">
    <property type="nucleotide sequence ID" value="XM_024500192.1"/>
</dbReference>
<dbReference type="CTD" id="36346658"/>
<dbReference type="AlphaFoldDB" id="W6UL18"/>
<dbReference type="EMBL" id="APAU02000308">
    <property type="protein sequence ID" value="EUB54199.1"/>
    <property type="molecule type" value="Genomic_DNA"/>
</dbReference>
<reference evidence="1 2" key="1">
    <citation type="journal article" date="2013" name="Nat. Genet.">
        <title>The genome of the hydatid tapeworm Echinococcus granulosus.</title>
        <authorList>
            <person name="Zheng H."/>
            <person name="Zhang W."/>
            <person name="Zhang L."/>
            <person name="Zhang Z."/>
            <person name="Li J."/>
            <person name="Lu G."/>
            <person name="Zhu Y."/>
            <person name="Wang Y."/>
            <person name="Huang Y."/>
            <person name="Liu J."/>
            <person name="Kang H."/>
            <person name="Chen J."/>
            <person name="Wang L."/>
            <person name="Chen A."/>
            <person name="Yu S."/>
            <person name="Gao Z."/>
            <person name="Jin L."/>
            <person name="Gu W."/>
            <person name="Wang Z."/>
            <person name="Zhao L."/>
            <person name="Shi B."/>
            <person name="Wen H."/>
            <person name="Lin R."/>
            <person name="Jones M.K."/>
            <person name="Brejova B."/>
            <person name="Vinar T."/>
            <person name="Zhao G."/>
            <person name="McManus D.P."/>
            <person name="Chen Z."/>
            <person name="Zhou Y."/>
            <person name="Wang S."/>
        </authorList>
    </citation>
    <scope>NUCLEOTIDE SEQUENCE [LARGE SCALE GENOMIC DNA]</scope>
</reference>
<evidence type="ECO:0000313" key="1">
    <source>
        <dbReference type="EMBL" id="EUB54199.1"/>
    </source>
</evidence>
<organism evidence="1 2">
    <name type="scientific">Echinococcus granulosus</name>
    <name type="common">Hydatid tapeworm</name>
    <dbReference type="NCBI Taxonomy" id="6210"/>
    <lineage>
        <taxon>Eukaryota</taxon>
        <taxon>Metazoa</taxon>
        <taxon>Spiralia</taxon>
        <taxon>Lophotrochozoa</taxon>
        <taxon>Platyhelminthes</taxon>
        <taxon>Cestoda</taxon>
        <taxon>Eucestoda</taxon>
        <taxon>Cyclophyllidea</taxon>
        <taxon>Taeniidae</taxon>
        <taxon>Echinococcus</taxon>
        <taxon>Echinococcus granulosus group</taxon>
    </lineage>
</organism>
<keyword evidence="2" id="KW-1185">Reference proteome</keyword>